<dbReference type="EMBL" id="CAKLPX010000001">
    <property type="protein sequence ID" value="CAH0990504.1"/>
    <property type="molecule type" value="Genomic_DNA"/>
</dbReference>
<dbReference type="InterPro" id="IPR009057">
    <property type="entry name" value="Homeodomain-like_sf"/>
</dbReference>
<gene>
    <name evidence="5" type="ORF">SIN8267_00596</name>
</gene>
<comment type="caution">
    <text evidence="5">The sequence shown here is derived from an EMBL/GenBank/DDBJ whole genome shotgun (WGS) entry which is preliminary data.</text>
</comment>
<evidence type="ECO:0000313" key="6">
    <source>
        <dbReference type="Proteomes" id="UP000838100"/>
    </source>
</evidence>
<dbReference type="InterPro" id="IPR001647">
    <property type="entry name" value="HTH_TetR"/>
</dbReference>
<keyword evidence="2" id="KW-0238">DNA-binding</keyword>
<evidence type="ECO:0000259" key="4">
    <source>
        <dbReference type="Pfam" id="PF00440"/>
    </source>
</evidence>
<accession>A0ABM9ABE6</accession>
<evidence type="ECO:0000256" key="3">
    <source>
        <dbReference type="ARBA" id="ARBA00023163"/>
    </source>
</evidence>
<sequence>MKETKVRIVLEAEKLFSVEGIEAVSMRRISAQAGQKNNSALQYHFGGKDKLLEAILAYRMTPLNDKRLILLEVLAGEGRTGDLRGLLEAFVYPFVDFIRTNEASYYVNFLARFYSYSGSGAGFSSIDQPWMSGVLAITAEISKQLNYLPQPIVTLRLSLMGAQLIHSIAACETQIRSGQSVDLTAFTETLIDFLQGGLTQPLSPKIQSYSV</sequence>
<feature type="domain" description="HTH tetR-type" evidence="4">
    <location>
        <begin position="10"/>
        <end position="55"/>
    </location>
</feature>
<dbReference type="PANTHER" id="PTHR30055">
    <property type="entry name" value="HTH-TYPE TRANSCRIPTIONAL REGULATOR RUTR"/>
    <property type="match status" value="1"/>
</dbReference>
<reference evidence="5" key="1">
    <citation type="submission" date="2021-12" db="EMBL/GenBank/DDBJ databases">
        <authorList>
            <person name="Rodrigo-Torres L."/>
            <person name="Arahal R. D."/>
            <person name="Lucena T."/>
        </authorList>
    </citation>
    <scope>NUCLEOTIDE SEQUENCE</scope>
    <source>
        <strain evidence="5">CECT 8267</strain>
    </source>
</reference>
<proteinExistence type="predicted"/>
<dbReference type="Proteomes" id="UP000838100">
    <property type="component" value="Unassembled WGS sequence"/>
</dbReference>
<evidence type="ECO:0000256" key="2">
    <source>
        <dbReference type="ARBA" id="ARBA00023125"/>
    </source>
</evidence>
<evidence type="ECO:0000256" key="1">
    <source>
        <dbReference type="ARBA" id="ARBA00023015"/>
    </source>
</evidence>
<dbReference type="Pfam" id="PF00440">
    <property type="entry name" value="TetR_N"/>
    <property type="match status" value="1"/>
</dbReference>
<name>A0ABM9ABE6_9GAMM</name>
<dbReference type="PANTHER" id="PTHR30055:SF234">
    <property type="entry name" value="HTH-TYPE TRANSCRIPTIONAL REGULATOR BETI"/>
    <property type="match status" value="1"/>
</dbReference>
<evidence type="ECO:0000313" key="5">
    <source>
        <dbReference type="EMBL" id="CAH0990504.1"/>
    </source>
</evidence>
<dbReference type="SUPFAM" id="SSF46689">
    <property type="entry name" value="Homeodomain-like"/>
    <property type="match status" value="1"/>
</dbReference>
<keyword evidence="1" id="KW-0805">Transcription regulation</keyword>
<protein>
    <recommendedName>
        <fullName evidence="4">HTH tetR-type domain-containing protein</fullName>
    </recommendedName>
</protein>
<dbReference type="RefSeq" id="WP_237443187.1">
    <property type="nucleotide sequence ID" value="NZ_CAKLPX010000001.1"/>
</dbReference>
<keyword evidence="3" id="KW-0804">Transcription</keyword>
<dbReference type="InterPro" id="IPR050109">
    <property type="entry name" value="HTH-type_TetR-like_transc_reg"/>
</dbReference>
<keyword evidence="6" id="KW-1185">Reference proteome</keyword>
<dbReference type="Gene3D" id="1.10.357.10">
    <property type="entry name" value="Tetracycline Repressor, domain 2"/>
    <property type="match status" value="1"/>
</dbReference>
<organism evidence="5 6">
    <name type="scientific">Sinobacterium norvegicum</name>
    <dbReference type="NCBI Taxonomy" id="1641715"/>
    <lineage>
        <taxon>Bacteria</taxon>
        <taxon>Pseudomonadati</taxon>
        <taxon>Pseudomonadota</taxon>
        <taxon>Gammaproteobacteria</taxon>
        <taxon>Cellvibrionales</taxon>
        <taxon>Spongiibacteraceae</taxon>
        <taxon>Sinobacterium</taxon>
    </lineage>
</organism>